<dbReference type="Gene3D" id="3.20.20.300">
    <property type="entry name" value="Glycoside hydrolase, family 3, N-terminal domain"/>
    <property type="match status" value="1"/>
</dbReference>
<dbReference type="InterPro" id="IPR001764">
    <property type="entry name" value="Glyco_hydro_3_N"/>
</dbReference>
<dbReference type="PANTHER" id="PTHR42715">
    <property type="entry name" value="BETA-GLUCOSIDASE"/>
    <property type="match status" value="1"/>
</dbReference>
<dbReference type="PROSITE" id="PS00775">
    <property type="entry name" value="GLYCOSYL_HYDROL_F3"/>
    <property type="match status" value="1"/>
</dbReference>
<evidence type="ECO:0000256" key="3">
    <source>
        <dbReference type="ARBA" id="ARBA00005336"/>
    </source>
</evidence>
<feature type="domain" description="Fibronectin type III-like" evidence="12">
    <location>
        <begin position="735"/>
        <end position="807"/>
    </location>
</feature>
<proteinExistence type="inferred from homology"/>
<name>A0ABR4FUI5_9EURO</name>
<dbReference type="InterPro" id="IPR002772">
    <property type="entry name" value="Glyco_hydro_3_C"/>
</dbReference>
<dbReference type="SMART" id="SM01217">
    <property type="entry name" value="Fn3_like"/>
    <property type="match status" value="1"/>
</dbReference>
<sequence>MAATTVSSNDWKSLIPELTLEEKCSLLAGADFWRTAAIERLGIPSLKMSDGPNGARGENFFGGKTSACFPASVSLAATWDAELVHAVGHALAEDTKSKGAKLLLGPTVCPHRHPLGGRNFESFSEDPLLAGSLAAQYIKGLQRNGTGAVIKHYAANEQETLRNTIDVRVSERALREIYLRPFEIAINEAKPFGVMTAYNSVNGAHADMNEFLLKKVLREEWEFKGLVMSDWGGTNSTAGSLNAGLDLEMPGPSAHRTLSQVQKVLEGEVTMETIDERVSNVLEFTEEQAIDLPEHRALIRKAGADGIVLLKNNNNILPLQPSQHKSIALVGLAKEYLGHGGGSAAVNSHHKVTAFDALTEAFGNACDLRYAEGARILRSLPPLTTNVRTRDGQPGFEVEMSFADATPRKSLVSPSSIFQHFEIRNIASAVMTGIYTPTETGAHYISFNIFGEATISINGQVVLTRENSRDLMATLIGSGAAVTIQHEFVQGHEYEICISAKAGDCSDAGIAILGTAYLGFSLGLAHQNEYEADLLSAAVDAARTSEIAIVFTGHTPAWETEGVDRETFALPKDGSQDRLVEAVAAVNPNTIVVNCTGSPIDMPWASRVASIVQAWFPGQEAGHSIADVLLGNVNPGGKLPTTFPKSLDHCSANAHFPGDVENRVVEYKEDIFIGYRHHDRFPDDVLFPFGFGLSYTTFSIDEASMQLSPDFVSGPQSTINIRVKVKNTGPVRGSEVVQIYIGYQGDISGVERPRKELCGFDKVEIKAGAEEWVDIKVAPRSLSSWNDERKVWAIDEGKYELYIATSSTDIHGIRELNVPSAFDIPASVRG</sequence>
<dbReference type="Pfam" id="PF00933">
    <property type="entry name" value="Glyco_hydro_3"/>
    <property type="match status" value="1"/>
</dbReference>
<keyword evidence="8 11" id="KW-0119">Carbohydrate metabolism</keyword>
<dbReference type="Gene3D" id="2.60.120.260">
    <property type="entry name" value="Galactose-binding domain-like"/>
    <property type="match status" value="1"/>
</dbReference>
<dbReference type="EC" id="3.2.1.21" evidence="4 11"/>
<evidence type="ECO:0000256" key="8">
    <source>
        <dbReference type="ARBA" id="ARBA00023277"/>
    </source>
</evidence>
<dbReference type="InterPro" id="IPR019800">
    <property type="entry name" value="Glyco_hydro_3_AS"/>
</dbReference>
<evidence type="ECO:0000256" key="6">
    <source>
        <dbReference type="ARBA" id="ARBA00023001"/>
    </source>
</evidence>
<dbReference type="InterPro" id="IPR011658">
    <property type="entry name" value="PA14_dom"/>
</dbReference>
<comment type="similarity">
    <text evidence="3 11">Belongs to the glycosyl hydrolase 3 family.</text>
</comment>
<dbReference type="Gene3D" id="3.40.50.1700">
    <property type="entry name" value="Glycoside hydrolase family 3 C-terminal domain"/>
    <property type="match status" value="1"/>
</dbReference>
<comment type="pathway">
    <text evidence="2 11">Glycan metabolism; cellulose degradation.</text>
</comment>
<keyword evidence="6" id="KW-0136">Cellulose degradation</keyword>
<keyword evidence="10 11" id="KW-0624">Polysaccharide degradation</keyword>
<evidence type="ECO:0000313" key="13">
    <source>
        <dbReference type="EMBL" id="KAL2786947.1"/>
    </source>
</evidence>
<evidence type="ECO:0000313" key="14">
    <source>
        <dbReference type="Proteomes" id="UP001610563"/>
    </source>
</evidence>
<reference evidence="13 14" key="1">
    <citation type="submission" date="2024-07" db="EMBL/GenBank/DDBJ databases">
        <title>Section-level genome sequencing and comparative genomics of Aspergillus sections Usti and Cavernicolus.</title>
        <authorList>
            <consortium name="Lawrence Berkeley National Laboratory"/>
            <person name="Nybo J.L."/>
            <person name="Vesth T.C."/>
            <person name="Theobald S."/>
            <person name="Frisvad J.C."/>
            <person name="Larsen T.O."/>
            <person name="Kjaerboelling I."/>
            <person name="Rothschild-Mancinelli K."/>
            <person name="Lyhne E.K."/>
            <person name="Kogle M.E."/>
            <person name="Barry K."/>
            <person name="Clum A."/>
            <person name="Na H."/>
            <person name="Ledsgaard L."/>
            <person name="Lin J."/>
            <person name="Lipzen A."/>
            <person name="Kuo A."/>
            <person name="Riley R."/>
            <person name="Mondo S."/>
            <person name="Labutti K."/>
            <person name="Haridas S."/>
            <person name="Pangalinan J."/>
            <person name="Salamov A.A."/>
            <person name="Simmons B.A."/>
            <person name="Magnuson J.K."/>
            <person name="Chen J."/>
            <person name="Drula E."/>
            <person name="Henrissat B."/>
            <person name="Wiebenga A."/>
            <person name="Lubbers R.J."/>
            <person name="Gomes A.C."/>
            <person name="Makela M.R."/>
            <person name="Stajich J."/>
            <person name="Grigoriev I.V."/>
            <person name="Mortensen U.H."/>
            <person name="De Vries R.P."/>
            <person name="Baker S.E."/>
            <person name="Andersen M.R."/>
        </authorList>
    </citation>
    <scope>NUCLEOTIDE SEQUENCE [LARGE SCALE GENOMIC DNA]</scope>
    <source>
        <strain evidence="13 14">CBS 209.92</strain>
    </source>
</reference>
<organism evidence="13 14">
    <name type="scientific">Aspergillus keveii</name>
    <dbReference type="NCBI Taxonomy" id="714993"/>
    <lineage>
        <taxon>Eukaryota</taxon>
        <taxon>Fungi</taxon>
        <taxon>Dikarya</taxon>
        <taxon>Ascomycota</taxon>
        <taxon>Pezizomycotina</taxon>
        <taxon>Eurotiomycetes</taxon>
        <taxon>Eurotiomycetidae</taxon>
        <taxon>Eurotiales</taxon>
        <taxon>Aspergillaceae</taxon>
        <taxon>Aspergillus</taxon>
        <taxon>Aspergillus subgen. Nidulantes</taxon>
    </lineage>
</organism>
<keyword evidence="7" id="KW-0325">Glycoprotein</keyword>
<keyword evidence="9 11" id="KW-0326">Glycosidase</keyword>
<dbReference type="InterPro" id="IPR026891">
    <property type="entry name" value="Fn3-like"/>
</dbReference>
<keyword evidence="14" id="KW-1185">Reference proteome</keyword>
<gene>
    <name evidence="13" type="ORF">BJX66DRAFT_346453</name>
</gene>
<dbReference type="InterPro" id="IPR013783">
    <property type="entry name" value="Ig-like_fold"/>
</dbReference>
<dbReference type="SUPFAM" id="SSF51445">
    <property type="entry name" value="(Trans)glycosidases"/>
    <property type="match status" value="1"/>
</dbReference>
<dbReference type="PANTHER" id="PTHR42715:SF3">
    <property type="entry name" value="BETA-GLUCOSIDASE B-RELATED"/>
    <property type="match status" value="1"/>
</dbReference>
<dbReference type="PRINTS" id="PR00133">
    <property type="entry name" value="GLHYDRLASE3"/>
</dbReference>
<dbReference type="SUPFAM" id="SSF52279">
    <property type="entry name" value="Beta-D-glucan exohydrolase, C-terminal domain"/>
    <property type="match status" value="1"/>
</dbReference>
<dbReference type="Proteomes" id="UP001610563">
    <property type="component" value="Unassembled WGS sequence"/>
</dbReference>
<accession>A0ABR4FUI5</accession>
<dbReference type="EMBL" id="JBFTWV010000106">
    <property type="protein sequence ID" value="KAL2786947.1"/>
    <property type="molecule type" value="Genomic_DNA"/>
</dbReference>
<keyword evidence="5 11" id="KW-0378">Hydrolase</keyword>
<evidence type="ECO:0000256" key="4">
    <source>
        <dbReference type="ARBA" id="ARBA00012744"/>
    </source>
</evidence>
<dbReference type="InterPro" id="IPR036881">
    <property type="entry name" value="Glyco_hydro_3_C_sf"/>
</dbReference>
<dbReference type="InterPro" id="IPR017853">
    <property type="entry name" value="GH"/>
</dbReference>
<dbReference type="Pfam" id="PF07691">
    <property type="entry name" value="PA14"/>
    <property type="match status" value="1"/>
</dbReference>
<evidence type="ECO:0000256" key="11">
    <source>
        <dbReference type="RuleBase" id="RU361161"/>
    </source>
</evidence>
<dbReference type="Pfam" id="PF01915">
    <property type="entry name" value="Glyco_hydro_3_C"/>
    <property type="match status" value="1"/>
</dbReference>
<evidence type="ECO:0000256" key="5">
    <source>
        <dbReference type="ARBA" id="ARBA00022801"/>
    </source>
</evidence>
<evidence type="ECO:0000256" key="7">
    <source>
        <dbReference type="ARBA" id="ARBA00023180"/>
    </source>
</evidence>
<comment type="caution">
    <text evidence="13">The sequence shown here is derived from an EMBL/GenBank/DDBJ whole genome shotgun (WGS) entry which is preliminary data.</text>
</comment>
<protein>
    <recommendedName>
        <fullName evidence="4 11">beta-glucosidase</fullName>
        <ecNumber evidence="4 11">3.2.1.21</ecNumber>
    </recommendedName>
</protein>
<evidence type="ECO:0000256" key="10">
    <source>
        <dbReference type="ARBA" id="ARBA00023326"/>
    </source>
</evidence>
<evidence type="ECO:0000256" key="2">
    <source>
        <dbReference type="ARBA" id="ARBA00004987"/>
    </source>
</evidence>
<evidence type="ECO:0000256" key="9">
    <source>
        <dbReference type="ARBA" id="ARBA00023295"/>
    </source>
</evidence>
<dbReference type="GO" id="GO:0016787">
    <property type="term" value="F:hydrolase activity"/>
    <property type="evidence" value="ECO:0007669"/>
    <property type="project" value="UniProtKB-KW"/>
</dbReference>
<comment type="catalytic activity">
    <reaction evidence="1 11">
        <text>Hydrolysis of terminal, non-reducing beta-D-glucosyl residues with release of beta-D-glucose.</text>
        <dbReference type="EC" id="3.2.1.21"/>
    </reaction>
</comment>
<dbReference type="Pfam" id="PF14310">
    <property type="entry name" value="Fn3-like"/>
    <property type="match status" value="1"/>
</dbReference>
<evidence type="ECO:0000259" key="12">
    <source>
        <dbReference type="SMART" id="SM01217"/>
    </source>
</evidence>
<evidence type="ECO:0000256" key="1">
    <source>
        <dbReference type="ARBA" id="ARBA00000448"/>
    </source>
</evidence>
<dbReference type="InterPro" id="IPR050288">
    <property type="entry name" value="Cellulose_deg_GH3"/>
</dbReference>
<dbReference type="InterPro" id="IPR036962">
    <property type="entry name" value="Glyco_hydro_3_N_sf"/>
</dbReference>
<dbReference type="Gene3D" id="2.60.40.10">
    <property type="entry name" value="Immunoglobulins"/>
    <property type="match status" value="1"/>
</dbReference>